<evidence type="ECO:0000256" key="1">
    <source>
        <dbReference type="SAM" id="Coils"/>
    </source>
</evidence>
<protein>
    <submittedName>
        <fullName evidence="3">Uncharacterized protein</fullName>
    </submittedName>
</protein>
<feature type="compositionally biased region" description="Pro residues" evidence="2">
    <location>
        <begin position="221"/>
        <end position="232"/>
    </location>
</feature>
<feature type="non-terminal residue" evidence="3">
    <location>
        <position position="453"/>
    </location>
</feature>
<keyword evidence="4" id="KW-1185">Reference proteome</keyword>
<dbReference type="EMBL" id="AGNL01035027">
    <property type="protein sequence ID" value="EJK54933.1"/>
    <property type="molecule type" value="Genomic_DNA"/>
</dbReference>
<feature type="region of interest" description="Disordered" evidence="2">
    <location>
        <begin position="1"/>
        <end position="21"/>
    </location>
</feature>
<comment type="caution">
    <text evidence="3">The sequence shown here is derived from an EMBL/GenBank/DDBJ whole genome shotgun (WGS) entry which is preliminary data.</text>
</comment>
<feature type="coiled-coil region" evidence="1">
    <location>
        <begin position="255"/>
        <end position="282"/>
    </location>
</feature>
<proteinExistence type="predicted"/>
<feature type="region of interest" description="Disordered" evidence="2">
    <location>
        <begin position="214"/>
        <end position="238"/>
    </location>
</feature>
<sequence length="453" mass="49454">MSGQRYGSGSGGNGQPAPRGGNPQPSYCTIFLWAKGVASDQVDLISKGFKIQQEQLRNLNALGTGAFLAVPNEDTPKLGWICAMPSYSAGLTATSSHDGKDKGLIADRTEHSEAAPGYFSNPTKIWKYYIISVRTVFNWFLETEPTAFELYHKLMSLYTNDAVPNEFELAMNWCLCACTKGAEFRQEARPILFSSKGAECARWFKSRIEALLGPRHEPTPQTAPTPATPGPAPTNASSYAVPKETIYGSGKLVGAKDIAEAVIELKNEIEKKRTELKVVDGKSPDIDYKRLLADVKNLKLAPGGIAFAFQDFGEGISMVEFRQLIPGELAIANPPATYTQLVKCVTAYGVCVAVLFTEDCPHFEEVWALRELIVDKDRFETDYFTAHTCRLIVSSLRAIGLHIENLTEIPQPIDFPKKWHSVGGGVIQGGQLAKGGGGGFGKALQAVEREREV</sequence>
<accession>K0RMG7</accession>
<evidence type="ECO:0000313" key="4">
    <source>
        <dbReference type="Proteomes" id="UP000266841"/>
    </source>
</evidence>
<dbReference type="Proteomes" id="UP000266841">
    <property type="component" value="Unassembled WGS sequence"/>
</dbReference>
<name>K0RMG7_THAOC</name>
<keyword evidence="1" id="KW-0175">Coiled coil</keyword>
<reference evidence="3 4" key="1">
    <citation type="journal article" date="2012" name="Genome Biol.">
        <title>Genome and low-iron response of an oceanic diatom adapted to chronic iron limitation.</title>
        <authorList>
            <person name="Lommer M."/>
            <person name="Specht M."/>
            <person name="Roy A.S."/>
            <person name="Kraemer L."/>
            <person name="Andreson R."/>
            <person name="Gutowska M.A."/>
            <person name="Wolf J."/>
            <person name="Bergner S.V."/>
            <person name="Schilhabel M.B."/>
            <person name="Klostermeier U.C."/>
            <person name="Beiko R.G."/>
            <person name="Rosenstiel P."/>
            <person name="Hippler M."/>
            <person name="Laroche J."/>
        </authorList>
    </citation>
    <scope>NUCLEOTIDE SEQUENCE [LARGE SCALE GENOMIC DNA]</scope>
    <source>
        <strain evidence="3 4">CCMP1005</strain>
    </source>
</reference>
<evidence type="ECO:0000313" key="3">
    <source>
        <dbReference type="EMBL" id="EJK54933.1"/>
    </source>
</evidence>
<gene>
    <name evidence="3" type="ORF">THAOC_25392</name>
</gene>
<feature type="compositionally biased region" description="Gly residues" evidence="2">
    <location>
        <begin position="1"/>
        <end position="14"/>
    </location>
</feature>
<evidence type="ECO:0000256" key="2">
    <source>
        <dbReference type="SAM" id="MobiDB-lite"/>
    </source>
</evidence>
<organism evidence="3 4">
    <name type="scientific">Thalassiosira oceanica</name>
    <name type="common">Marine diatom</name>
    <dbReference type="NCBI Taxonomy" id="159749"/>
    <lineage>
        <taxon>Eukaryota</taxon>
        <taxon>Sar</taxon>
        <taxon>Stramenopiles</taxon>
        <taxon>Ochrophyta</taxon>
        <taxon>Bacillariophyta</taxon>
        <taxon>Coscinodiscophyceae</taxon>
        <taxon>Thalassiosirophycidae</taxon>
        <taxon>Thalassiosirales</taxon>
        <taxon>Thalassiosiraceae</taxon>
        <taxon>Thalassiosira</taxon>
    </lineage>
</organism>
<dbReference type="AlphaFoldDB" id="K0RMG7"/>